<evidence type="ECO:0000313" key="5">
    <source>
        <dbReference type="Proteomes" id="UP000560000"/>
    </source>
</evidence>
<feature type="region of interest" description="Disordered" evidence="1">
    <location>
        <begin position="976"/>
        <end position="1006"/>
    </location>
</feature>
<feature type="compositionally biased region" description="Low complexity" evidence="1">
    <location>
        <begin position="981"/>
        <end position="996"/>
    </location>
</feature>
<dbReference type="Proteomes" id="UP000560000">
    <property type="component" value="Unassembled WGS sequence"/>
</dbReference>
<accession>A0A841KIV5</accession>
<dbReference type="NCBIfam" id="TIGR02099">
    <property type="entry name" value="YhdP family protein"/>
    <property type="match status" value="1"/>
</dbReference>
<feature type="compositionally biased region" description="Low complexity" evidence="1">
    <location>
        <begin position="1302"/>
        <end position="1330"/>
    </location>
</feature>
<dbReference type="EMBL" id="JACHET010000001">
    <property type="protein sequence ID" value="MBB6183887.1"/>
    <property type="molecule type" value="Genomic_DNA"/>
</dbReference>
<name>A0A841KIV5_9GAMM</name>
<protein>
    <submittedName>
        <fullName evidence="4">Uncharacterized protein (TIGR02099 family)</fullName>
    </submittedName>
</protein>
<feature type="transmembrane region" description="Helical" evidence="2">
    <location>
        <begin position="12"/>
        <end position="39"/>
    </location>
</feature>
<dbReference type="PANTHER" id="PTHR38690:SF1">
    <property type="entry name" value="PROTEASE"/>
    <property type="match status" value="1"/>
</dbReference>
<organism evidence="4 5">
    <name type="scientific">Oleiagrimonas soli</name>
    <dbReference type="NCBI Taxonomy" id="1543381"/>
    <lineage>
        <taxon>Bacteria</taxon>
        <taxon>Pseudomonadati</taxon>
        <taxon>Pseudomonadota</taxon>
        <taxon>Gammaproteobacteria</taxon>
        <taxon>Lysobacterales</taxon>
        <taxon>Rhodanobacteraceae</taxon>
        <taxon>Oleiagrimonas</taxon>
    </lineage>
</organism>
<sequence length="1330" mass="139858">MVNKTWRQRLRRLRFVIGGLICVGLIALAVLIGLVQVLLPLAARYPDRVAAMLSARLHQPVRFASMDGHWQPSGPLLVLHDVRIGGQNGAPLRLPVADVKLDFGALLIPRRSLVNLRLVDVRLDLDRSADGVWSVAGFGAAGGDAAQQKLDLSQLPGSLTLQGLQLNIHDARTQRDWKLRADALRVSNSGNVLRFAGRVRRPSVTHGLNVAGRLDLGADSGTVYVDGEQVDLGQLASGIELGGYGIDGGHGSLQVWLQWKQARVVEQITRMNLSGVDMHGPAGRTQVAHVQGLYGLQRQGDGLRLRYAGPQGAALWVELQGAGSDRSVRARARNLDLAPLLPLVAQAPSLPPSLARWLLAAHPRGTLDRAALQWTASGGVQSVDASFSQLALDPGLGKPGIGPLHGRLFGDAEALLLELPDQAATLRMPGTFRKPVTFQQLQGDVAVWQAGDAWHIGTGKLSFGGAGFGGQARGQVRIPDAGGKPFMNLYVALSKTDVVAAKQFWPIDGMPASTVQWLDRSLVSGELTHAEALLRGDLKDWPFHQHEGRFEARGEINDLVLQYSPNWPRAEGVHAIASFVDDGMLVRADAGQSRGNKASMAVAAIPKFSDAELVLSVEGAGTGASMLDFARNSPIAAEQASALRQLKLGGSGDFDFSLVLPFKDSKDFTLAGSARIRGVDVDNTDWGLHLGKLTGALRFDGHGLRGQNLQAQFNGVPSQLDLALGSGATGDPARPVSVSMRGHYDIATLVQGRSSLQALTEVAKGDADFTIGFDIAHADAQDLQQTLHIDSSLQGVALKLPAPLNKPAQDALPLHLSLQLPVSGGDLRVALGDKVQAWAKLPTDDGGPLALAVALGTTQPTALPTSGIRVSGHGDELDVSGWLQRALAARGGDGTGGPSLDGVDVSAAHAHVFGATFDDLRLRLTPQTGQILMQLDGPQAKGSLTLPTTDLAKRGVLARLDRLYWPDESAAADAKFRQERAAAPAPAASAGAGAPSENFSDTGIAPSEVPPLHVSVGDLRLGQAHLGDARFESWPTAKGMHIDQLRTHNSDVQIMASGDWNGSATDSHTRMTIDFGAENLGSLLKALGFGGLFEGGRTRAHLQATWPGEPSSLALQRMNGTLDVEVSKGRIPEVQPGVGRLFGLMALTELPRRLSLDFGDVFGKGFGFDSIKGRFQLADGFARTDDLRLKGSAADISITGATNLRDKTYDQRILVVPHIGNSLPVVGALAGGPVGAAAGLAVQGLLGRGLNKAASARYSLTGSWDHPKITLLEKNVPSPEAVTSPPAPAGSTQAPAMPPMPASTSSAPRPATPSSAAAPATSSTAAGRPV</sequence>
<proteinExistence type="predicted"/>
<comment type="caution">
    <text evidence="4">The sequence shown here is derived from an EMBL/GenBank/DDBJ whole genome shotgun (WGS) entry which is preliminary data.</text>
</comment>
<reference evidence="4 5" key="1">
    <citation type="submission" date="2020-08" db="EMBL/GenBank/DDBJ databases">
        <title>Genomic Encyclopedia of Type Strains, Phase IV (KMG-IV): sequencing the most valuable type-strain genomes for metagenomic binning, comparative biology and taxonomic classification.</title>
        <authorList>
            <person name="Goeker M."/>
        </authorList>
    </citation>
    <scope>NUCLEOTIDE SEQUENCE [LARGE SCALE GENOMIC DNA]</scope>
    <source>
        <strain evidence="4 5">DSM 107085</strain>
    </source>
</reference>
<feature type="domain" description="YhdP central" evidence="3">
    <location>
        <begin position="18"/>
        <end position="1269"/>
    </location>
</feature>
<dbReference type="OrthoDB" id="9762238at2"/>
<evidence type="ECO:0000259" key="3">
    <source>
        <dbReference type="Pfam" id="PF13116"/>
    </source>
</evidence>
<keyword evidence="2" id="KW-1133">Transmembrane helix</keyword>
<evidence type="ECO:0000313" key="4">
    <source>
        <dbReference type="EMBL" id="MBB6183887.1"/>
    </source>
</evidence>
<feature type="region of interest" description="Disordered" evidence="1">
    <location>
        <begin position="1278"/>
        <end position="1330"/>
    </location>
</feature>
<dbReference type="InterPro" id="IPR011836">
    <property type="entry name" value="YhdP"/>
</dbReference>
<evidence type="ECO:0000256" key="2">
    <source>
        <dbReference type="SAM" id="Phobius"/>
    </source>
</evidence>
<dbReference type="InterPro" id="IPR025263">
    <property type="entry name" value="YhdP_central"/>
</dbReference>
<gene>
    <name evidence="4" type="ORF">HNQ86_001232</name>
</gene>
<dbReference type="RefSeq" id="WP_081945097.1">
    <property type="nucleotide sequence ID" value="NZ_JACHET010000001.1"/>
</dbReference>
<dbReference type="PANTHER" id="PTHR38690">
    <property type="entry name" value="PROTEASE-RELATED"/>
    <property type="match status" value="1"/>
</dbReference>
<keyword evidence="2" id="KW-0472">Membrane</keyword>
<evidence type="ECO:0000256" key="1">
    <source>
        <dbReference type="SAM" id="MobiDB-lite"/>
    </source>
</evidence>
<dbReference type="Pfam" id="PF13116">
    <property type="entry name" value="YhdP"/>
    <property type="match status" value="1"/>
</dbReference>
<keyword evidence="2" id="KW-0812">Transmembrane</keyword>